<dbReference type="SMART" id="SM00028">
    <property type="entry name" value="TPR"/>
    <property type="match status" value="4"/>
</dbReference>
<evidence type="ECO:0000313" key="4">
    <source>
        <dbReference type="Proteomes" id="UP000628710"/>
    </source>
</evidence>
<evidence type="ECO:0000313" key="3">
    <source>
        <dbReference type="EMBL" id="MBJ7537407.1"/>
    </source>
</evidence>
<dbReference type="GO" id="GO:0000160">
    <property type="term" value="P:phosphorelay signal transduction system"/>
    <property type="evidence" value="ECO:0007669"/>
    <property type="project" value="InterPro"/>
</dbReference>
<dbReference type="InterPro" id="IPR052048">
    <property type="entry name" value="ST_Response_Regulator"/>
</dbReference>
<dbReference type="Gene3D" id="1.25.40.10">
    <property type="entry name" value="Tetratricopeptide repeat domain"/>
    <property type="match status" value="1"/>
</dbReference>
<evidence type="ECO:0000256" key="1">
    <source>
        <dbReference type="PROSITE-ProRule" id="PRU00169"/>
    </source>
</evidence>
<reference evidence="3" key="1">
    <citation type="submission" date="2020-12" db="EMBL/GenBank/DDBJ databases">
        <title>Marinomonas arctica sp. nov., a psychrotolerant bacterium isolated from the Arctic.</title>
        <authorList>
            <person name="Zhang Y."/>
        </authorList>
    </citation>
    <scope>NUCLEOTIDE SEQUENCE</scope>
    <source>
        <strain evidence="3">C1424</strain>
    </source>
</reference>
<dbReference type="Gene3D" id="3.40.50.2300">
    <property type="match status" value="1"/>
</dbReference>
<feature type="domain" description="Response regulatory" evidence="2">
    <location>
        <begin position="1"/>
        <end position="113"/>
    </location>
</feature>
<dbReference type="Pfam" id="PF13181">
    <property type="entry name" value="TPR_8"/>
    <property type="match status" value="1"/>
</dbReference>
<dbReference type="SMART" id="SM00448">
    <property type="entry name" value="REC"/>
    <property type="match status" value="1"/>
</dbReference>
<dbReference type="SUPFAM" id="SSF48452">
    <property type="entry name" value="TPR-like"/>
    <property type="match status" value="1"/>
</dbReference>
<dbReference type="Pfam" id="PF00072">
    <property type="entry name" value="Response_reg"/>
    <property type="match status" value="1"/>
</dbReference>
<proteinExistence type="predicted"/>
<name>A0A934JS86_9GAMM</name>
<dbReference type="PANTHER" id="PTHR43228:SF1">
    <property type="entry name" value="TWO-COMPONENT RESPONSE REGULATOR ARR22"/>
    <property type="match status" value="1"/>
</dbReference>
<sequence>MGEMRSMLKALMTSLGYSNIDVEPSGQAAIKRLLSNHYSIVLSDYNLGGVINGQQILEITRKLYALDHSTIFIMITADIAYENVVSVLEYQPDSYLVKPFTPAAFQRRFERVQKQKSVFDEINQFRKKQDFVNMEVKAKEIMLQQPHFGSLCLKIIGESLFARKRYKEAKRHYMQVTREHVNFAWAHHGVALCEMKLGNTLAAIDNLNTTIKLSRHFLSAYDLLADAQEKLGNYEAAQAAMLTVLQVSPYSIERSERLGKLSNRLQDWKNTEHAYARILRLARDTSEEKVEHYYNYLHAITNLIENGDTSSKLVEKFRRALTRLRSLGKGNPIVVSNSFRAEVQQYLSRDHQGEAIKSWQQWNQMIEKGIAAPIKDTQVKVIKHRLGLL</sequence>
<keyword evidence="1" id="KW-0597">Phosphoprotein</keyword>
<accession>A0A934JS86</accession>
<organism evidence="3 4">
    <name type="scientific">Marinomonas transparens</name>
    <dbReference type="NCBI Taxonomy" id="2795388"/>
    <lineage>
        <taxon>Bacteria</taxon>
        <taxon>Pseudomonadati</taxon>
        <taxon>Pseudomonadota</taxon>
        <taxon>Gammaproteobacteria</taxon>
        <taxon>Oceanospirillales</taxon>
        <taxon>Oceanospirillaceae</taxon>
        <taxon>Marinomonas</taxon>
    </lineage>
</organism>
<keyword evidence="4" id="KW-1185">Reference proteome</keyword>
<dbReference type="AlphaFoldDB" id="A0A934JS86"/>
<dbReference type="InterPro" id="IPR001789">
    <property type="entry name" value="Sig_transdc_resp-reg_receiver"/>
</dbReference>
<dbReference type="EMBL" id="JAEMNX010000005">
    <property type="protein sequence ID" value="MBJ7537407.1"/>
    <property type="molecule type" value="Genomic_DNA"/>
</dbReference>
<dbReference type="InterPro" id="IPR011990">
    <property type="entry name" value="TPR-like_helical_dom_sf"/>
</dbReference>
<dbReference type="SUPFAM" id="SSF52172">
    <property type="entry name" value="CheY-like"/>
    <property type="match status" value="1"/>
</dbReference>
<dbReference type="PROSITE" id="PS50110">
    <property type="entry name" value="RESPONSE_REGULATORY"/>
    <property type="match status" value="1"/>
</dbReference>
<protein>
    <submittedName>
        <fullName evidence="3">Response regulator</fullName>
    </submittedName>
</protein>
<dbReference type="Proteomes" id="UP000628710">
    <property type="component" value="Unassembled WGS sequence"/>
</dbReference>
<dbReference type="InterPro" id="IPR019734">
    <property type="entry name" value="TPR_rpt"/>
</dbReference>
<comment type="caution">
    <text evidence="3">The sequence shown here is derived from an EMBL/GenBank/DDBJ whole genome shotgun (WGS) entry which is preliminary data.</text>
</comment>
<feature type="modified residue" description="4-aspartylphosphate" evidence="1">
    <location>
        <position position="44"/>
    </location>
</feature>
<dbReference type="InterPro" id="IPR011006">
    <property type="entry name" value="CheY-like_superfamily"/>
</dbReference>
<gene>
    <name evidence="3" type="ORF">I8J31_06890</name>
</gene>
<evidence type="ECO:0000259" key="2">
    <source>
        <dbReference type="PROSITE" id="PS50110"/>
    </source>
</evidence>
<dbReference type="PANTHER" id="PTHR43228">
    <property type="entry name" value="TWO-COMPONENT RESPONSE REGULATOR"/>
    <property type="match status" value="1"/>
</dbReference>